<protein>
    <recommendedName>
        <fullName evidence="2">ARG and Rhodanese-Phosphatase-superfamily-associated domain-containing protein</fullName>
    </recommendedName>
</protein>
<sequence length="383" mass="41244">MNPKNFLALALLAIVAGLVMVDQRQARAGEVAPATGYKVLEPIRHGNLTVFPVVAAKSYPTSEFLTLDEGLRSGEVVVTEAGNVQGLIRRPITPVIRHAGAQVNQLVLVNNSKRPLVLLAGEIVTGGKQDRVIGKDRIVPAESDPVDLSVFCVEPGRWVATSEHFGASEAMYGGAAGGGSFHGAAPMAMMAQPSVRAKAMADKDQALVWDEVRKQKAAETVEVAGVAPAAADQIAQTSSYARLMENEDVKKQVDAVAKPIEANYESLIHQLRDRNAVGVVVAVNGRIIWADVFASTDLLQKYWPKLVRSYASEAVVTRAKEVEVNVARAQAFLADLEGRRETIEREPGVYQHTEVSGDGFKAFELMSLLPKTGFDVHVAKMAE</sequence>
<dbReference type="InterPro" id="IPR046699">
    <property type="entry name" value="ARPP-1"/>
</dbReference>
<dbReference type="AlphaFoldDB" id="A0A2U3KYI3"/>
<gene>
    <name evidence="3" type="ORF">SBA1_550063</name>
</gene>
<feature type="chain" id="PRO_5015396864" description="ARG and Rhodanese-Phosphatase-superfamily-associated domain-containing protein" evidence="1">
    <location>
        <begin position="29"/>
        <end position="383"/>
    </location>
</feature>
<evidence type="ECO:0000313" key="4">
    <source>
        <dbReference type="Proteomes" id="UP000238701"/>
    </source>
</evidence>
<name>A0A2U3KYI3_9BACT</name>
<keyword evidence="1" id="KW-0732">Signal</keyword>
<organism evidence="3 4">
    <name type="scientific">Candidatus Sulfotelmatobacter kueseliae</name>
    <dbReference type="NCBI Taxonomy" id="2042962"/>
    <lineage>
        <taxon>Bacteria</taxon>
        <taxon>Pseudomonadati</taxon>
        <taxon>Acidobacteriota</taxon>
        <taxon>Terriglobia</taxon>
        <taxon>Terriglobales</taxon>
        <taxon>Candidatus Korobacteraceae</taxon>
        <taxon>Candidatus Sulfotelmatobacter</taxon>
    </lineage>
</organism>
<dbReference type="Pfam" id="PF20208">
    <property type="entry name" value="ARPP-1"/>
    <property type="match status" value="1"/>
</dbReference>
<feature type="signal peptide" evidence="1">
    <location>
        <begin position="1"/>
        <end position="28"/>
    </location>
</feature>
<evidence type="ECO:0000259" key="2">
    <source>
        <dbReference type="Pfam" id="PF20208"/>
    </source>
</evidence>
<accession>A0A2U3KYI3</accession>
<reference evidence="4" key="1">
    <citation type="submission" date="2018-02" db="EMBL/GenBank/DDBJ databases">
        <authorList>
            <person name="Hausmann B."/>
        </authorList>
    </citation>
    <scope>NUCLEOTIDE SEQUENCE [LARGE SCALE GENOMIC DNA]</scope>
    <source>
        <strain evidence="4">Peat soil MAG SbA1</strain>
    </source>
</reference>
<dbReference type="EMBL" id="OMOD01000150">
    <property type="protein sequence ID" value="SPF44698.1"/>
    <property type="molecule type" value="Genomic_DNA"/>
</dbReference>
<proteinExistence type="predicted"/>
<dbReference type="OrthoDB" id="9796904at2"/>
<evidence type="ECO:0000313" key="3">
    <source>
        <dbReference type="EMBL" id="SPF44698.1"/>
    </source>
</evidence>
<feature type="domain" description="ARG and Rhodanese-Phosphatase-superfamily-associated" evidence="2">
    <location>
        <begin position="37"/>
        <end position="366"/>
    </location>
</feature>
<dbReference type="Proteomes" id="UP000238701">
    <property type="component" value="Unassembled WGS sequence"/>
</dbReference>
<evidence type="ECO:0000256" key="1">
    <source>
        <dbReference type="SAM" id="SignalP"/>
    </source>
</evidence>